<dbReference type="PANTHER" id="PTHR37944">
    <property type="entry name" value="PORIN B"/>
    <property type="match status" value="1"/>
</dbReference>
<dbReference type="Proteomes" id="UP000317093">
    <property type="component" value="Chromosome"/>
</dbReference>
<dbReference type="AlphaFoldDB" id="A0A518B6Q9"/>
<dbReference type="KEGG" id="knv:Pan216_35130"/>
<protein>
    <submittedName>
        <fullName evidence="4">Porin B</fullName>
    </submittedName>
</protein>
<dbReference type="PANTHER" id="PTHR37944:SF1">
    <property type="entry name" value="PORIN B"/>
    <property type="match status" value="1"/>
</dbReference>
<dbReference type="GO" id="GO:0015288">
    <property type="term" value="F:porin activity"/>
    <property type="evidence" value="ECO:0007669"/>
    <property type="project" value="InterPro"/>
</dbReference>
<evidence type="ECO:0000256" key="2">
    <source>
        <dbReference type="RuleBase" id="RU363072"/>
    </source>
</evidence>
<dbReference type="InterPro" id="IPR038673">
    <property type="entry name" value="OprB_sf"/>
</dbReference>
<feature type="region of interest" description="Disordered" evidence="3">
    <location>
        <begin position="31"/>
        <end position="104"/>
    </location>
</feature>
<dbReference type="GO" id="GO:0016020">
    <property type="term" value="C:membrane"/>
    <property type="evidence" value="ECO:0007669"/>
    <property type="project" value="InterPro"/>
</dbReference>
<name>A0A518B6Q9_9BACT</name>
<evidence type="ECO:0000313" key="4">
    <source>
        <dbReference type="EMBL" id="QDU62646.1"/>
    </source>
</evidence>
<sequence length="497" mass="53796">MAMNDSEHHYRDRAAIALLLLGVLSTTPLAHGQSSAPATLGDDDAWMEVDASDGTGSLSARVPPTMLDPGNDSFADQGMSSSLAPYTNGMPDRSDAAPSSSIPSGNPAATDLLVGTGWLGETLGVNRNGFRLAGLNITDVNAQFTGGNQPGEWTGDNLLLLGASLHLEEAIGWKGGRVGMEFLYYSGGDINDNAGTIMGYNSLDAAPPRTRTEIYTLWFRQKLLRDKFVVHLGKLVPSYDFNNVSRAIPNLPEAYSVPSITSSIITPLYLNPTMLGVMPGYYNSASGVMAAFKPRPDLYAQYGFYDGNLAAGRQTGLEGPHFNGYYFHIAEVGGNWNVGRKRFPGQAGAGYWRQTGVLAAASGDVQGAEGAYLFASQRISYEDEGVIHDGAIVWLQLAATNSEFIDTHRMAGAGISYYGPFGKRHNDSIGFAFAYGRMNNNPAANLGRQETIYSWYYQYQVRKGIYLQPNWTYISTPAQSRGLDDVFALTMRAILLF</sequence>
<evidence type="ECO:0000313" key="5">
    <source>
        <dbReference type="Proteomes" id="UP000317093"/>
    </source>
</evidence>
<feature type="compositionally biased region" description="Acidic residues" evidence="3">
    <location>
        <begin position="41"/>
        <end position="51"/>
    </location>
</feature>
<dbReference type="EMBL" id="CP036279">
    <property type="protein sequence ID" value="QDU62646.1"/>
    <property type="molecule type" value="Genomic_DNA"/>
</dbReference>
<dbReference type="InterPro" id="IPR007049">
    <property type="entry name" value="Carb-sel_porin_OprB"/>
</dbReference>
<accession>A0A518B6Q9</accession>
<proteinExistence type="inferred from homology"/>
<reference evidence="4 5" key="1">
    <citation type="submission" date="2019-02" db="EMBL/GenBank/DDBJ databases">
        <title>Deep-cultivation of Planctomycetes and their phenomic and genomic characterization uncovers novel biology.</title>
        <authorList>
            <person name="Wiegand S."/>
            <person name="Jogler M."/>
            <person name="Boedeker C."/>
            <person name="Pinto D."/>
            <person name="Vollmers J."/>
            <person name="Rivas-Marin E."/>
            <person name="Kohn T."/>
            <person name="Peeters S.H."/>
            <person name="Heuer A."/>
            <person name="Rast P."/>
            <person name="Oberbeckmann S."/>
            <person name="Bunk B."/>
            <person name="Jeske O."/>
            <person name="Meyerdierks A."/>
            <person name="Storesund J.E."/>
            <person name="Kallscheuer N."/>
            <person name="Luecker S."/>
            <person name="Lage O.M."/>
            <person name="Pohl T."/>
            <person name="Merkel B.J."/>
            <person name="Hornburger P."/>
            <person name="Mueller R.-W."/>
            <person name="Bruemmer F."/>
            <person name="Labrenz M."/>
            <person name="Spormann A.M."/>
            <person name="Op den Camp H."/>
            <person name="Overmann J."/>
            <person name="Amann R."/>
            <person name="Jetten M.S.M."/>
            <person name="Mascher T."/>
            <person name="Medema M.H."/>
            <person name="Devos D.P."/>
            <person name="Kaster A.-K."/>
            <person name="Ovreas L."/>
            <person name="Rohde M."/>
            <person name="Galperin M.Y."/>
            <person name="Jogler C."/>
        </authorList>
    </citation>
    <scope>NUCLEOTIDE SEQUENCE [LARGE SCALE GENOMIC DNA]</scope>
    <source>
        <strain evidence="4 5">Pan216</strain>
    </source>
</reference>
<evidence type="ECO:0000256" key="3">
    <source>
        <dbReference type="SAM" id="MobiDB-lite"/>
    </source>
</evidence>
<organism evidence="4 5">
    <name type="scientific">Kolteria novifilia</name>
    <dbReference type="NCBI Taxonomy" id="2527975"/>
    <lineage>
        <taxon>Bacteria</taxon>
        <taxon>Pseudomonadati</taxon>
        <taxon>Planctomycetota</taxon>
        <taxon>Planctomycetia</taxon>
        <taxon>Kolteriales</taxon>
        <taxon>Kolteriaceae</taxon>
        <taxon>Kolteria</taxon>
    </lineage>
</organism>
<comment type="similarity">
    <text evidence="1 2">Belongs to the OprB family.</text>
</comment>
<dbReference type="GO" id="GO:0008643">
    <property type="term" value="P:carbohydrate transport"/>
    <property type="evidence" value="ECO:0007669"/>
    <property type="project" value="InterPro"/>
</dbReference>
<keyword evidence="5" id="KW-1185">Reference proteome</keyword>
<dbReference type="Gene3D" id="2.40.160.180">
    <property type="entry name" value="Carbohydrate-selective porin OprB"/>
    <property type="match status" value="1"/>
</dbReference>
<evidence type="ECO:0000256" key="1">
    <source>
        <dbReference type="ARBA" id="ARBA00008769"/>
    </source>
</evidence>
<dbReference type="Pfam" id="PF04966">
    <property type="entry name" value="OprB"/>
    <property type="match status" value="1"/>
</dbReference>
<dbReference type="InterPro" id="IPR052932">
    <property type="entry name" value="OprB_Porin"/>
</dbReference>
<gene>
    <name evidence="4" type="primary">oprB_2</name>
    <name evidence="4" type="ORF">Pan216_35130</name>
</gene>